<dbReference type="InterPro" id="IPR050329">
    <property type="entry name" value="GLI_C2H2-zinc-finger"/>
</dbReference>
<dbReference type="InParanoid" id="A0A2H3DTT2"/>
<keyword evidence="1" id="KW-0479">Metal-binding</keyword>
<dbReference type="SMART" id="SM00355">
    <property type="entry name" value="ZnF_C2H2"/>
    <property type="match status" value="3"/>
</dbReference>
<feature type="compositionally biased region" description="Low complexity" evidence="6">
    <location>
        <begin position="151"/>
        <end position="162"/>
    </location>
</feature>
<dbReference type="SUPFAM" id="SSF57667">
    <property type="entry name" value="beta-beta-alpha zinc fingers"/>
    <property type="match status" value="2"/>
</dbReference>
<dbReference type="InterPro" id="IPR013087">
    <property type="entry name" value="Znf_C2H2_type"/>
</dbReference>
<evidence type="ECO:0000256" key="3">
    <source>
        <dbReference type="ARBA" id="ARBA00022771"/>
    </source>
</evidence>
<keyword evidence="9" id="KW-1185">Reference proteome</keyword>
<dbReference type="OrthoDB" id="654211at2759"/>
<name>A0A2H3DTT2_ARMGA</name>
<feature type="compositionally biased region" description="Pro residues" evidence="6">
    <location>
        <begin position="205"/>
        <end position="216"/>
    </location>
</feature>
<dbReference type="GO" id="GO:0005634">
    <property type="term" value="C:nucleus"/>
    <property type="evidence" value="ECO:0007669"/>
    <property type="project" value="UniProtKB-ARBA"/>
</dbReference>
<sequence length="303" mass="33256">MVAVATASRPYPCLHPKCKKSFTKGSDLKRHEKLHLPKEELDAVKFRCKFPGCNNTSLQLSNLKTHMNKMHYNVKNKKCSECGFKTADSSELTRHRSCAHKYTPKKRLSRQKNIGDDGTIGEDYCDEGGDGDEDKREDIDMALPESPPTPQSMTSSSGTSLGMELYTPPHDNHRVNVNIDIDMAVIPVPPPSPAFTGSRHSMCYTPPPAATSPPAPLYVASPPRNTDSDMMPLHSSAPSSHHGSMSYAPPPSKTRPTDRAYLPSPPRSPSPRTSTTSLLGLPAELFITGPRDCQLPRIMSYAD</sequence>
<dbReference type="GO" id="GO:0000978">
    <property type="term" value="F:RNA polymerase II cis-regulatory region sequence-specific DNA binding"/>
    <property type="evidence" value="ECO:0007669"/>
    <property type="project" value="TreeGrafter"/>
</dbReference>
<dbReference type="AlphaFoldDB" id="A0A2H3DTT2"/>
<evidence type="ECO:0000313" key="8">
    <source>
        <dbReference type="EMBL" id="PBK94218.1"/>
    </source>
</evidence>
<feature type="region of interest" description="Disordered" evidence="6">
    <location>
        <begin position="205"/>
        <end position="277"/>
    </location>
</feature>
<evidence type="ECO:0000256" key="1">
    <source>
        <dbReference type="ARBA" id="ARBA00022723"/>
    </source>
</evidence>
<evidence type="ECO:0000259" key="7">
    <source>
        <dbReference type="PROSITE" id="PS50157"/>
    </source>
</evidence>
<dbReference type="Proteomes" id="UP000217790">
    <property type="component" value="Unassembled WGS sequence"/>
</dbReference>
<evidence type="ECO:0000256" key="2">
    <source>
        <dbReference type="ARBA" id="ARBA00022737"/>
    </source>
</evidence>
<feature type="domain" description="C2H2-type" evidence="7">
    <location>
        <begin position="46"/>
        <end position="76"/>
    </location>
</feature>
<dbReference type="PANTHER" id="PTHR19818">
    <property type="entry name" value="ZINC FINGER PROTEIN ZIC AND GLI"/>
    <property type="match status" value="1"/>
</dbReference>
<evidence type="ECO:0000313" key="9">
    <source>
        <dbReference type="Proteomes" id="UP000217790"/>
    </source>
</evidence>
<accession>A0A2H3DTT2</accession>
<proteinExistence type="predicted"/>
<dbReference type="PANTHER" id="PTHR19818:SF139">
    <property type="entry name" value="PAIR-RULE PROTEIN ODD-PAIRED"/>
    <property type="match status" value="1"/>
</dbReference>
<protein>
    <recommendedName>
        <fullName evidence="7">C2H2-type domain-containing protein</fullName>
    </recommendedName>
</protein>
<dbReference type="InterPro" id="IPR036236">
    <property type="entry name" value="Znf_C2H2_sf"/>
</dbReference>
<organism evidence="8 9">
    <name type="scientific">Armillaria gallica</name>
    <name type="common">Bulbous honey fungus</name>
    <name type="synonym">Armillaria bulbosa</name>
    <dbReference type="NCBI Taxonomy" id="47427"/>
    <lineage>
        <taxon>Eukaryota</taxon>
        <taxon>Fungi</taxon>
        <taxon>Dikarya</taxon>
        <taxon>Basidiomycota</taxon>
        <taxon>Agaricomycotina</taxon>
        <taxon>Agaricomycetes</taxon>
        <taxon>Agaricomycetidae</taxon>
        <taxon>Agaricales</taxon>
        <taxon>Marasmiineae</taxon>
        <taxon>Physalacriaceae</taxon>
        <taxon>Armillaria</taxon>
    </lineage>
</organism>
<dbReference type="PROSITE" id="PS00028">
    <property type="entry name" value="ZINC_FINGER_C2H2_1"/>
    <property type="match status" value="1"/>
</dbReference>
<dbReference type="OMA" id="MCYTPPP"/>
<evidence type="ECO:0000256" key="4">
    <source>
        <dbReference type="ARBA" id="ARBA00022833"/>
    </source>
</evidence>
<reference evidence="9" key="1">
    <citation type="journal article" date="2017" name="Nat. Ecol. Evol.">
        <title>Genome expansion and lineage-specific genetic innovations in the forest pathogenic fungi Armillaria.</title>
        <authorList>
            <person name="Sipos G."/>
            <person name="Prasanna A.N."/>
            <person name="Walter M.C."/>
            <person name="O'Connor E."/>
            <person name="Balint B."/>
            <person name="Krizsan K."/>
            <person name="Kiss B."/>
            <person name="Hess J."/>
            <person name="Varga T."/>
            <person name="Slot J."/>
            <person name="Riley R."/>
            <person name="Boka B."/>
            <person name="Rigling D."/>
            <person name="Barry K."/>
            <person name="Lee J."/>
            <person name="Mihaltcheva S."/>
            <person name="LaButti K."/>
            <person name="Lipzen A."/>
            <person name="Waldron R."/>
            <person name="Moloney N.M."/>
            <person name="Sperisen C."/>
            <person name="Kredics L."/>
            <person name="Vagvoelgyi C."/>
            <person name="Patrignani A."/>
            <person name="Fitzpatrick D."/>
            <person name="Nagy I."/>
            <person name="Doyle S."/>
            <person name="Anderson J.B."/>
            <person name="Grigoriev I.V."/>
            <person name="Gueldener U."/>
            <person name="Muensterkoetter M."/>
            <person name="Nagy L.G."/>
        </authorList>
    </citation>
    <scope>NUCLEOTIDE SEQUENCE [LARGE SCALE GENOMIC DNA]</scope>
    <source>
        <strain evidence="9">Ar21-2</strain>
    </source>
</reference>
<dbReference type="GO" id="GO:0000981">
    <property type="term" value="F:DNA-binding transcription factor activity, RNA polymerase II-specific"/>
    <property type="evidence" value="ECO:0007669"/>
    <property type="project" value="TreeGrafter"/>
</dbReference>
<keyword evidence="3 5" id="KW-0863">Zinc-finger</keyword>
<evidence type="ECO:0000256" key="5">
    <source>
        <dbReference type="PROSITE-ProRule" id="PRU00042"/>
    </source>
</evidence>
<dbReference type="GO" id="GO:0008270">
    <property type="term" value="F:zinc ion binding"/>
    <property type="evidence" value="ECO:0007669"/>
    <property type="project" value="UniProtKB-KW"/>
</dbReference>
<dbReference type="Gene3D" id="3.30.160.60">
    <property type="entry name" value="Classic Zinc Finger"/>
    <property type="match status" value="2"/>
</dbReference>
<gene>
    <name evidence="8" type="ORF">ARMGADRAFT_1029373</name>
</gene>
<feature type="compositionally biased region" description="Acidic residues" evidence="6">
    <location>
        <begin position="119"/>
        <end position="132"/>
    </location>
</feature>
<feature type="compositionally biased region" description="Low complexity" evidence="6">
    <location>
        <begin position="230"/>
        <end position="246"/>
    </location>
</feature>
<feature type="domain" description="C2H2-type" evidence="7">
    <location>
        <begin position="11"/>
        <end position="40"/>
    </location>
</feature>
<dbReference type="EMBL" id="KZ293654">
    <property type="protein sequence ID" value="PBK94218.1"/>
    <property type="molecule type" value="Genomic_DNA"/>
</dbReference>
<keyword evidence="2" id="KW-0677">Repeat</keyword>
<evidence type="ECO:0000256" key="6">
    <source>
        <dbReference type="SAM" id="MobiDB-lite"/>
    </source>
</evidence>
<dbReference type="GO" id="GO:0045944">
    <property type="term" value="P:positive regulation of transcription by RNA polymerase II"/>
    <property type="evidence" value="ECO:0007669"/>
    <property type="project" value="UniProtKB-ARBA"/>
</dbReference>
<feature type="region of interest" description="Disordered" evidence="6">
    <location>
        <begin position="103"/>
        <end position="162"/>
    </location>
</feature>
<dbReference type="PROSITE" id="PS50157">
    <property type="entry name" value="ZINC_FINGER_C2H2_2"/>
    <property type="match status" value="2"/>
</dbReference>
<keyword evidence="4" id="KW-0862">Zinc</keyword>
<dbReference type="STRING" id="47427.A0A2H3DTT2"/>